<dbReference type="EMBL" id="AP019376">
    <property type="protein sequence ID" value="BBH85592.1"/>
    <property type="molecule type" value="Genomic_DNA"/>
</dbReference>
<sequence length="44" mass="4994">MTHRPVLPATLSHYTYQQALQAGLQENQQLRADFHLNPTVALGY</sequence>
<organism evidence="1">
    <name type="scientific">Thermosporothrix sp. COM3</name>
    <dbReference type="NCBI Taxonomy" id="2490863"/>
    <lineage>
        <taxon>Bacteria</taxon>
        <taxon>Bacillati</taxon>
        <taxon>Chloroflexota</taxon>
        <taxon>Ktedonobacteria</taxon>
        <taxon>Ktedonobacterales</taxon>
        <taxon>Thermosporotrichaceae</taxon>
        <taxon>Thermosporothrix</taxon>
    </lineage>
</organism>
<evidence type="ECO:0000313" key="1">
    <source>
        <dbReference type="EMBL" id="BBH85592.1"/>
    </source>
</evidence>
<dbReference type="AlphaFoldDB" id="A0A455SF51"/>
<proteinExistence type="predicted"/>
<accession>A0A455SF51</accession>
<gene>
    <name evidence="1" type="ORF">KTC_03430</name>
</gene>
<reference evidence="1" key="1">
    <citation type="submission" date="2018-12" db="EMBL/GenBank/DDBJ databases">
        <title>Novel natural products biosynthetic potential of the class Ktedonobacteria.</title>
        <authorList>
            <person name="Zheng Y."/>
            <person name="Saitou A."/>
            <person name="Wang C.M."/>
            <person name="Toyoda A."/>
            <person name="Minakuchi Y."/>
            <person name="Sekiguchi Y."/>
            <person name="Ueda K."/>
            <person name="Takano H."/>
            <person name="Sakai Y."/>
            <person name="Yokota A."/>
            <person name="Yabe S."/>
        </authorList>
    </citation>
    <scope>NUCLEOTIDE SEQUENCE</scope>
    <source>
        <strain evidence="1">COM3</strain>
    </source>
</reference>
<name>A0A455SF51_9CHLR</name>
<protein>
    <submittedName>
        <fullName evidence="1">Uncharacterized protein</fullName>
    </submittedName>
</protein>